<reference evidence="1 2" key="1">
    <citation type="submission" date="2023-11" db="EMBL/GenBank/DDBJ databases">
        <title>Analysis of the Genomes of Mucilaginibacter gossypii cycad 4 and M. sabulilitoris SNA2: microbes with the potential for plant growth promotion.</title>
        <authorList>
            <person name="Hirsch A.M."/>
            <person name="Humm E."/>
            <person name="Rubbi M."/>
            <person name="Del Vecchio G."/>
            <person name="Ha S.M."/>
            <person name="Pellegrini M."/>
            <person name="Gunsalus R.P."/>
        </authorList>
    </citation>
    <scope>NUCLEOTIDE SEQUENCE [LARGE SCALE GENOMIC DNA]</scope>
    <source>
        <strain evidence="1 2">SNA2</strain>
    </source>
</reference>
<proteinExistence type="predicted"/>
<evidence type="ECO:0000313" key="1">
    <source>
        <dbReference type="EMBL" id="WPU94249.1"/>
    </source>
</evidence>
<organism evidence="1 2">
    <name type="scientific">Mucilaginibacter sabulilitoris</name>
    <dbReference type="NCBI Taxonomy" id="1173583"/>
    <lineage>
        <taxon>Bacteria</taxon>
        <taxon>Pseudomonadati</taxon>
        <taxon>Bacteroidota</taxon>
        <taxon>Sphingobacteriia</taxon>
        <taxon>Sphingobacteriales</taxon>
        <taxon>Sphingobacteriaceae</taxon>
        <taxon>Mucilaginibacter</taxon>
    </lineage>
</organism>
<accession>A0ABZ0TR61</accession>
<name>A0ABZ0TR61_9SPHI</name>
<dbReference type="RefSeq" id="WP_321563373.1">
    <property type="nucleotide sequence ID" value="NZ_CP139558.1"/>
</dbReference>
<protein>
    <submittedName>
        <fullName evidence="1">Uncharacterized protein</fullName>
    </submittedName>
</protein>
<keyword evidence="2" id="KW-1185">Reference proteome</keyword>
<sequence length="155" mass="17250">MTAAKTYAILGIAFLTLSGYCNGKMPKPYSGNITAGAMDSLYHLNLQKTNLVQTVNPGMLLNHTYRFVQVEVEKVDNPQNHPLIFYVYYRYPNSEKQLLSSFSLYPATNPGKFIVATHGKLNREGAIIVSLTTPAKIKPGDKVEVTIKKLTLLEK</sequence>
<evidence type="ECO:0000313" key="2">
    <source>
        <dbReference type="Proteomes" id="UP001324380"/>
    </source>
</evidence>
<gene>
    <name evidence="1" type="ORF">SNE25_01755</name>
</gene>
<dbReference type="EMBL" id="CP139558">
    <property type="protein sequence ID" value="WPU94249.1"/>
    <property type="molecule type" value="Genomic_DNA"/>
</dbReference>
<dbReference type="Proteomes" id="UP001324380">
    <property type="component" value="Chromosome"/>
</dbReference>